<accession>A0ABW3CRW0</accession>
<organism evidence="2 3">
    <name type="scientific">Actinomadura adrarensis</name>
    <dbReference type="NCBI Taxonomy" id="1819600"/>
    <lineage>
        <taxon>Bacteria</taxon>
        <taxon>Bacillati</taxon>
        <taxon>Actinomycetota</taxon>
        <taxon>Actinomycetes</taxon>
        <taxon>Streptosporangiales</taxon>
        <taxon>Thermomonosporaceae</taxon>
        <taxon>Actinomadura</taxon>
    </lineage>
</organism>
<sequence length="336" mass="36837">MTKPTEIPAPANLDHLVRDARGYPIIATVSRDGSTVDFGSISERRKLALAVFDWCAVCGRPFGDQDRWQVLLEEIREDMDVSSGGFGEAPVHEICGLYAAQVCPYLSSPYARLGDEERRGRRREALVRFMGFKRTSSVEAFESGLQRGERVLHFAHTELVGEFSYREPTELSERYETLLQSERPLEVSPAEQELISLFAENSDAGGAVAGAALVAGGAFAPDIFKVAGLSVFDHKLYIRMALSVLRDAESRKDMAENFGDASIQAVARWLMERGDEFPEVLSGWRDMGSKLVLSKTGRTPPAPRPQGPGRAVSKNASCPCGSGRKARRCHPAGVSE</sequence>
<dbReference type="Pfam" id="PF02810">
    <property type="entry name" value="SEC-C"/>
    <property type="match status" value="1"/>
</dbReference>
<dbReference type="Proteomes" id="UP001597083">
    <property type="component" value="Unassembled WGS sequence"/>
</dbReference>
<comment type="caution">
    <text evidence="2">The sequence shown here is derived from an EMBL/GenBank/DDBJ whole genome shotgun (WGS) entry which is preliminary data.</text>
</comment>
<evidence type="ECO:0000313" key="3">
    <source>
        <dbReference type="Proteomes" id="UP001597083"/>
    </source>
</evidence>
<evidence type="ECO:0000313" key="2">
    <source>
        <dbReference type="EMBL" id="MFD0857293.1"/>
    </source>
</evidence>
<protein>
    <submittedName>
        <fullName evidence="2">SEC-C metal-binding domain-containing protein</fullName>
    </submittedName>
</protein>
<name>A0ABW3CRW0_9ACTN</name>
<reference evidence="3" key="1">
    <citation type="journal article" date="2019" name="Int. J. Syst. Evol. Microbiol.">
        <title>The Global Catalogue of Microorganisms (GCM) 10K type strain sequencing project: providing services to taxonomists for standard genome sequencing and annotation.</title>
        <authorList>
            <consortium name="The Broad Institute Genomics Platform"/>
            <consortium name="The Broad Institute Genome Sequencing Center for Infectious Disease"/>
            <person name="Wu L."/>
            <person name="Ma J."/>
        </authorList>
    </citation>
    <scope>NUCLEOTIDE SEQUENCE [LARGE SCALE GENOMIC DNA]</scope>
    <source>
        <strain evidence="3">JCM 31696</strain>
    </source>
</reference>
<feature type="region of interest" description="Disordered" evidence="1">
    <location>
        <begin position="294"/>
        <end position="336"/>
    </location>
</feature>
<gene>
    <name evidence="2" type="ORF">ACFQ07_34135</name>
</gene>
<dbReference type="InterPro" id="IPR004027">
    <property type="entry name" value="SEC_C_motif"/>
</dbReference>
<dbReference type="EMBL" id="JBHTIR010004399">
    <property type="protein sequence ID" value="MFD0857293.1"/>
    <property type="molecule type" value="Genomic_DNA"/>
</dbReference>
<evidence type="ECO:0000256" key="1">
    <source>
        <dbReference type="SAM" id="MobiDB-lite"/>
    </source>
</evidence>
<keyword evidence="3" id="KW-1185">Reference proteome</keyword>
<proteinExistence type="predicted"/>